<dbReference type="Gene3D" id="2.160.10.10">
    <property type="entry name" value="Hexapeptide repeat proteins"/>
    <property type="match status" value="1"/>
</dbReference>
<keyword evidence="4" id="KW-0012">Acyltransferase</keyword>
<dbReference type="PANTHER" id="PTHR43300:SF7">
    <property type="entry name" value="UDP-N-ACETYLBACILLOSAMINE N-ACETYLTRANSFERASE"/>
    <property type="match status" value="1"/>
</dbReference>
<gene>
    <name evidence="5" type="ORF">GCM10011521_24370</name>
</gene>
<dbReference type="CDD" id="cd03360">
    <property type="entry name" value="LbH_AT_putative"/>
    <property type="match status" value="1"/>
</dbReference>
<accession>A0ABQ1HRD2</accession>
<evidence type="ECO:0000313" key="5">
    <source>
        <dbReference type="EMBL" id="GGA85064.1"/>
    </source>
</evidence>
<dbReference type="Proteomes" id="UP000623419">
    <property type="component" value="Unassembled WGS sequence"/>
</dbReference>
<keyword evidence="6" id="KW-1185">Reference proteome</keyword>
<dbReference type="PANTHER" id="PTHR43300">
    <property type="entry name" value="ACETYLTRANSFERASE"/>
    <property type="match status" value="1"/>
</dbReference>
<evidence type="ECO:0008006" key="7">
    <source>
        <dbReference type="Google" id="ProtNLM"/>
    </source>
</evidence>
<name>A0ABQ1HRD2_9GAMM</name>
<dbReference type="InterPro" id="IPR001451">
    <property type="entry name" value="Hexapep"/>
</dbReference>
<comment type="similarity">
    <text evidence="1">Belongs to the transferase hexapeptide repeat family.</text>
</comment>
<dbReference type="EMBL" id="BMKC01000003">
    <property type="protein sequence ID" value="GGA85064.1"/>
    <property type="molecule type" value="Genomic_DNA"/>
</dbReference>
<dbReference type="Pfam" id="PF00132">
    <property type="entry name" value="Hexapep"/>
    <property type="match status" value="1"/>
</dbReference>
<evidence type="ECO:0000256" key="2">
    <source>
        <dbReference type="ARBA" id="ARBA00022679"/>
    </source>
</evidence>
<keyword evidence="2" id="KW-0808">Transferase</keyword>
<protein>
    <recommendedName>
        <fullName evidence="7">Sugar acetyltransferase</fullName>
    </recommendedName>
</protein>
<organism evidence="5 6">
    <name type="scientific">Arenimonas soli</name>
    <dbReference type="NCBI Taxonomy" id="2269504"/>
    <lineage>
        <taxon>Bacteria</taxon>
        <taxon>Pseudomonadati</taxon>
        <taxon>Pseudomonadota</taxon>
        <taxon>Gammaproteobacteria</taxon>
        <taxon>Lysobacterales</taxon>
        <taxon>Lysobacteraceae</taxon>
        <taxon>Arenimonas</taxon>
    </lineage>
</organism>
<dbReference type="NCBIfam" id="TIGR03570">
    <property type="entry name" value="NeuD_NnaD"/>
    <property type="match status" value="1"/>
</dbReference>
<dbReference type="SUPFAM" id="SSF51161">
    <property type="entry name" value="Trimeric LpxA-like enzymes"/>
    <property type="match status" value="1"/>
</dbReference>
<evidence type="ECO:0000313" key="6">
    <source>
        <dbReference type="Proteomes" id="UP000623419"/>
    </source>
</evidence>
<evidence type="ECO:0000256" key="1">
    <source>
        <dbReference type="ARBA" id="ARBA00007274"/>
    </source>
</evidence>
<keyword evidence="3" id="KW-0677">Repeat</keyword>
<sequence length="217" mass="22288">MKPVLFWGATGQARVLREALHGVAEVVAVFDLADLPSPFAGVPIHTGEAGYARWASQYRDAAAVGACVAIGGGRGQDRLARQRWLESKGHAPLDVLHPRSFQAGDARIGRGCQLLAMSAVCSGAWLGDAVIVNTHASVDHDCRLGDGVHVGPGARLAGEVVIGDHAFIGTGAVILPRIQVGPGATVGAGAVVTRNVAPGETVVGNPARPLPQERPSA</sequence>
<dbReference type="PROSITE" id="PS00101">
    <property type="entry name" value="HEXAPEP_TRANSFERASES"/>
    <property type="match status" value="1"/>
</dbReference>
<proteinExistence type="inferred from homology"/>
<evidence type="ECO:0000256" key="4">
    <source>
        <dbReference type="ARBA" id="ARBA00023315"/>
    </source>
</evidence>
<reference evidence="6" key="1">
    <citation type="journal article" date="2019" name="Int. J. Syst. Evol. Microbiol.">
        <title>The Global Catalogue of Microorganisms (GCM) 10K type strain sequencing project: providing services to taxonomists for standard genome sequencing and annotation.</title>
        <authorList>
            <consortium name="The Broad Institute Genomics Platform"/>
            <consortium name="The Broad Institute Genome Sequencing Center for Infectious Disease"/>
            <person name="Wu L."/>
            <person name="Ma J."/>
        </authorList>
    </citation>
    <scope>NUCLEOTIDE SEQUENCE [LARGE SCALE GENOMIC DNA]</scope>
    <source>
        <strain evidence="6">CGMCC 1.15905</strain>
    </source>
</reference>
<dbReference type="InterPro" id="IPR050179">
    <property type="entry name" value="Trans_hexapeptide_repeat"/>
</dbReference>
<evidence type="ECO:0000256" key="3">
    <source>
        <dbReference type="ARBA" id="ARBA00022737"/>
    </source>
</evidence>
<dbReference type="RefSeq" id="WP_188664672.1">
    <property type="nucleotide sequence ID" value="NZ_BMKC01000003.1"/>
</dbReference>
<dbReference type="InterPro" id="IPR011004">
    <property type="entry name" value="Trimer_LpxA-like_sf"/>
</dbReference>
<dbReference type="InterPro" id="IPR020019">
    <property type="entry name" value="AcTrfase_PglD-like"/>
</dbReference>
<dbReference type="InterPro" id="IPR018357">
    <property type="entry name" value="Hexapep_transf_CS"/>
</dbReference>
<comment type="caution">
    <text evidence="5">The sequence shown here is derived from an EMBL/GenBank/DDBJ whole genome shotgun (WGS) entry which is preliminary data.</text>
</comment>